<organism evidence="3 4">
    <name type="scientific">Herbaspirillum rhizosphaerae</name>
    <dbReference type="NCBI Taxonomy" id="346179"/>
    <lineage>
        <taxon>Bacteria</taxon>
        <taxon>Pseudomonadati</taxon>
        <taxon>Pseudomonadota</taxon>
        <taxon>Betaproteobacteria</taxon>
        <taxon>Burkholderiales</taxon>
        <taxon>Oxalobacteraceae</taxon>
        <taxon>Herbaspirillum</taxon>
    </lineage>
</organism>
<dbReference type="NCBIfam" id="TIGR02937">
    <property type="entry name" value="sigma70-ECF"/>
    <property type="match status" value="1"/>
</dbReference>
<gene>
    <name evidence="3" type="ORF">PQR63_14425</name>
</gene>
<dbReference type="InterPro" id="IPR052704">
    <property type="entry name" value="ECF_Sigma-70_Domain"/>
</dbReference>
<accession>A0ABW8Z9H2</accession>
<dbReference type="InterPro" id="IPR013324">
    <property type="entry name" value="RNA_pol_sigma_r3/r4-like"/>
</dbReference>
<dbReference type="InterPro" id="IPR013249">
    <property type="entry name" value="RNA_pol_sigma70_r4_t2"/>
</dbReference>
<keyword evidence="4" id="KW-1185">Reference proteome</keyword>
<evidence type="ECO:0000313" key="3">
    <source>
        <dbReference type="EMBL" id="MFL9879591.1"/>
    </source>
</evidence>
<dbReference type="Gene3D" id="1.10.10.10">
    <property type="entry name" value="Winged helix-like DNA-binding domain superfamily/Winged helix DNA-binding domain"/>
    <property type="match status" value="1"/>
</dbReference>
<evidence type="ECO:0000313" key="4">
    <source>
        <dbReference type="Proteomes" id="UP001629214"/>
    </source>
</evidence>
<proteinExistence type="predicted"/>
<evidence type="ECO:0000259" key="1">
    <source>
        <dbReference type="Pfam" id="PF04542"/>
    </source>
</evidence>
<protein>
    <submittedName>
        <fullName evidence="3">Sigma-70 family RNA polymerase sigma factor</fullName>
    </submittedName>
</protein>
<dbReference type="SUPFAM" id="SSF88946">
    <property type="entry name" value="Sigma2 domain of RNA polymerase sigma factors"/>
    <property type="match status" value="1"/>
</dbReference>
<feature type="domain" description="RNA polymerase sigma factor 70 region 4 type 2" evidence="2">
    <location>
        <begin position="114"/>
        <end position="162"/>
    </location>
</feature>
<dbReference type="Pfam" id="PF04542">
    <property type="entry name" value="Sigma70_r2"/>
    <property type="match status" value="1"/>
</dbReference>
<reference evidence="3 4" key="1">
    <citation type="journal article" date="2024" name="Chem. Sci.">
        <title>Discovery of megapolipeptins by genome mining of a Burkholderiales bacteria collection.</title>
        <authorList>
            <person name="Paulo B.S."/>
            <person name="Recchia M.J.J."/>
            <person name="Lee S."/>
            <person name="Fergusson C.H."/>
            <person name="Romanowski S.B."/>
            <person name="Hernandez A."/>
            <person name="Krull N."/>
            <person name="Liu D.Y."/>
            <person name="Cavanagh H."/>
            <person name="Bos A."/>
            <person name="Gray C.A."/>
            <person name="Murphy B.T."/>
            <person name="Linington R.G."/>
            <person name="Eustaquio A.S."/>
        </authorList>
    </citation>
    <scope>NUCLEOTIDE SEQUENCE [LARGE SCALE GENOMIC DNA]</scope>
    <source>
        <strain evidence="3 4">RL21-008-BIB-B</strain>
    </source>
</reference>
<name>A0ABW8Z9H2_9BURK</name>
<evidence type="ECO:0000259" key="2">
    <source>
        <dbReference type="Pfam" id="PF08281"/>
    </source>
</evidence>
<dbReference type="SUPFAM" id="SSF88659">
    <property type="entry name" value="Sigma3 and sigma4 domains of RNA polymerase sigma factors"/>
    <property type="match status" value="1"/>
</dbReference>
<dbReference type="Pfam" id="PF08281">
    <property type="entry name" value="Sigma70_r4_2"/>
    <property type="match status" value="1"/>
</dbReference>
<dbReference type="EMBL" id="JAQQFR010000009">
    <property type="protein sequence ID" value="MFL9879591.1"/>
    <property type="molecule type" value="Genomic_DNA"/>
</dbReference>
<sequence length="311" mass="34568">MKEKQTEESTSLFEASRRRLLSISYRMLGSFSEAEDVVQETWLRWHDTDHRKLKTPVAWLTTVTTRIAIDRLRYLQRQRAMEPVDWLPDPWLDNHAPSAEDTVSMLSDLSYGVLLLLERLSADERAALLLHEVFDCQYEEIAATLNKTPVHCRQLVRRAKERVQSDRARRIADEQVCERLVQDFLHAIAHQDKPAMLRLLAADATVIGDGSVSSIGGHISTPVASFAVTQSAGGFVNALASMGAFIGQIDAACINGGWGATITLQGRIVLALSFAIEAEGISTIYAVADQRKLKSLHRTGEILTQADVCTQ</sequence>
<dbReference type="PANTHER" id="PTHR30173">
    <property type="entry name" value="SIGMA 19 FACTOR"/>
    <property type="match status" value="1"/>
</dbReference>
<dbReference type="InterPro" id="IPR007627">
    <property type="entry name" value="RNA_pol_sigma70_r2"/>
</dbReference>
<feature type="domain" description="RNA polymerase sigma-70 region 2" evidence="1">
    <location>
        <begin position="12"/>
        <end position="77"/>
    </location>
</feature>
<dbReference type="InterPro" id="IPR036388">
    <property type="entry name" value="WH-like_DNA-bd_sf"/>
</dbReference>
<dbReference type="PANTHER" id="PTHR30173:SF36">
    <property type="entry name" value="ECF RNA POLYMERASE SIGMA FACTOR SIGJ"/>
    <property type="match status" value="1"/>
</dbReference>
<dbReference type="InterPro" id="IPR014284">
    <property type="entry name" value="RNA_pol_sigma-70_dom"/>
</dbReference>
<dbReference type="Gene3D" id="1.10.1740.10">
    <property type="match status" value="1"/>
</dbReference>
<dbReference type="InterPro" id="IPR013325">
    <property type="entry name" value="RNA_pol_sigma_r2"/>
</dbReference>
<dbReference type="RefSeq" id="WP_408168639.1">
    <property type="nucleotide sequence ID" value="NZ_JAQQFR010000009.1"/>
</dbReference>
<comment type="caution">
    <text evidence="3">The sequence shown here is derived from an EMBL/GenBank/DDBJ whole genome shotgun (WGS) entry which is preliminary data.</text>
</comment>
<dbReference type="Proteomes" id="UP001629214">
    <property type="component" value="Unassembled WGS sequence"/>
</dbReference>